<proteinExistence type="predicted"/>
<evidence type="ECO:0000313" key="3">
    <source>
        <dbReference type="EMBL" id="TWT77518.1"/>
    </source>
</evidence>
<dbReference type="InterPro" id="IPR029059">
    <property type="entry name" value="AB_hydrolase_5"/>
</dbReference>
<feature type="transmembrane region" description="Helical" evidence="1">
    <location>
        <begin position="21"/>
        <end position="41"/>
    </location>
</feature>
<evidence type="ECO:0000256" key="1">
    <source>
        <dbReference type="SAM" id="Phobius"/>
    </source>
</evidence>
<dbReference type="AlphaFoldDB" id="A0A5C5YRN7"/>
<dbReference type="Pfam" id="PF12695">
    <property type="entry name" value="Abhydrolase_5"/>
    <property type="match status" value="1"/>
</dbReference>
<name>A0A5C5YRN7_9BACT</name>
<keyword evidence="4" id="KW-1185">Reference proteome</keyword>
<feature type="transmembrane region" description="Helical" evidence="1">
    <location>
        <begin position="72"/>
        <end position="90"/>
    </location>
</feature>
<organism evidence="3 4">
    <name type="scientific">Posidoniimonas polymericola</name>
    <dbReference type="NCBI Taxonomy" id="2528002"/>
    <lineage>
        <taxon>Bacteria</taxon>
        <taxon>Pseudomonadati</taxon>
        <taxon>Planctomycetota</taxon>
        <taxon>Planctomycetia</taxon>
        <taxon>Pirellulales</taxon>
        <taxon>Lacipirellulaceae</taxon>
        <taxon>Posidoniimonas</taxon>
    </lineage>
</organism>
<keyword evidence="3" id="KW-0378">Hydrolase</keyword>
<gene>
    <name evidence="3" type="ORF">Pla123a_21790</name>
</gene>
<dbReference type="SUPFAM" id="SSF53474">
    <property type="entry name" value="alpha/beta-Hydrolases"/>
    <property type="match status" value="1"/>
</dbReference>
<reference evidence="3 4" key="1">
    <citation type="submission" date="2019-02" db="EMBL/GenBank/DDBJ databases">
        <title>Deep-cultivation of Planctomycetes and their phenomic and genomic characterization uncovers novel biology.</title>
        <authorList>
            <person name="Wiegand S."/>
            <person name="Jogler M."/>
            <person name="Boedeker C."/>
            <person name="Pinto D."/>
            <person name="Vollmers J."/>
            <person name="Rivas-Marin E."/>
            <person name="Kohn T."/>
            <person name="Peeters S.H."/>
            <person name="Heuer A."/>
            <person name="Rast P."/>
            <person name="Oberbeckmann S."/>
            <person name="Bunk B."/>
            <person name="Jeske O."/>
            <person name="Meyerdierks A."/>
            <person name="Storesund J.E."/>
            <person name="Kallscheuer N."/>
            <person name="Luecker S."/>
            <person name="Lage O.M."/>
            <person name="Pohl T."/>
            <person name="Merkel B.J."/>
            <person name="Hornburger P."/>
            <person name="Mueller R.-W."/>
            <person name="Bruemmer F."/>
            <person name="Labrenz M."/>
            <person name="Spormann A.M."/>
            <person name="Op Den Camp H."/>
            <person name="Overmann J."/>
            <person name="Amann R."/>
            <person name="Jetten M.S.M."/>
            <person name="Mascher T."/>
            <person name="Medema M.H."/>
            <person name="Devos D.P."/>
            <person name="Kaster A.-K."/>
            <person name="Ovreas L."/>
            <person name="Rohde M."/>
            <person name="Galperin M.Y."/>
            <person name="Jogler C."/>
        </authorList>
    </citation>
    <scope>NUCLEOTIDE SEQUENCE [LARGE SCALE GENOMIC DNA]</scope>
    <source>
        <strain evidence="3 4">Pla123a</strain>
    </source>
</reference>
<dbReference type="OrthoDB" id="59888at2"/>
<dbReference type="InterPro" id="IPR029058">
    <property type="entry name" value="AB_hydrolase_fold"/>
</dbReference>
<protein>
    <submittedName>
        <fullName evidence="3">Alpha/beta hydrolase family protein</fullName>
    </submittedName>
</protein>
<keyword evidence="1" id="KW-0472">Membrane</keyword>
<comment type="caution">
    <text evidence="3">The sequence shown here is derived from an EMBL/GenBank/DDBJ whole genome shotgun (WGS) entry which is preliminary data.</text>
</comment>
<keyword evidence="1" id="KW-0812">Transmembrane</keyword>
<feature type="domain" description="Alpha/beta hydrolase fold-5" evidence="2">
    <location>
        <begin position="74"/>
        <end position="244"/>
    </location>
</feature>
<dbReference type="Proteomes" id="UP000318478">
    <property type="component" value="Unassembled WGS sequence"/>
</dbReference>
<sequence length="260" mass="28480">MPRPRQDTGRPRSPWRRWLRRAFVAWGVFAMTYLVAGYRTVGLPAEVLHSSDAVELQDGRESLSMMPSEYDAGLLFFCGSGVAAPAYAPLLRPIAEQGHAVFIIKLPYRFAPFESHRNESVDRARRIIAEHPEVVHWTAAGHSLGGALACLLARDNTELLSGLVLIGTTHPKQDDLSSLTMPVAKVYATNDGVAPAERVASNRGLLPPGARFVEIEGGNHCQFGNYAWQFLDGSATISRAEQQDATRSVLLDTIEASLDE</sequence>
<keyword evidence="1" id="KW-1133">Transmembrane helix</keyword>
<dbReference type="EMBL" id="SJPO01000004">
    <property type="protein sequence ID" value="TWT77518.1"/>
    <property type="molecule type" value="Genomic_DNA"/>
</dbReference>
<dbReference type="Gene3D" id="3.40.50.1820">
    <property type="entry name" value="alpha/beta hydrolase"/>
    <property type="match status" value="1"/>
</dbReference>
<evidence type="ECO:0000313" key="4">
    <source>
        <dbReference type="Proteomes" id="UP000318478"/>
    </source>
</evidence>
<dbReference type="GO" id="GO:0016787">
    <property type="term" value="F:hydrolase activity"/>
    <property type="evidence" value="ECO:0007669"/>
    <property type="project" value="UniProtKB-KW"/>
</dbReference>
<accession>A0A5C5YRN7</accession>
<evidence type="ECO:0000259" key="2">
    <source>
        <dbReference type="Pfam" id="PF12695"/>
    </source>
</evidence>